<evidence type="ECO:0000313" key="3">
    <source>
        <dbReference type="Proteomes" id="UP000424527"/>
    </source>
</evidence>
<protein>
    <submittedName>
        <fullName evidence="2">Uncharacterized protein</fullName>
    </submittedName>
</protein>
<name>A0A6G0HGW9_LARCR</name>
<proteinExistence type="predicted"/>
<dbReference type="EMBL" id="REGW02000024">
    <property type="protein sequence ID" value="KAE8278333.1"/>
    <property type="molecule type" value="Genomic_DNA"/>
</dbReference>
<gene>
    <name evidence="2" type="ORF">D5F01_LYC23232</name>
</gene>
<feature type="region of interest" description="Disordered" evidence="1">
    <location>
        <begin position="34"/>
        <end position="74"/>
    </location>
</feature>
<sequence>MHFFLQPKRSSPGWGGQELQLVFGLMTRDQVEENLRTEQEEEGGGGGGGSEGRCSQKYTEAGSERNTPLTAHRQAARRLPPFTGGFPPGLPAASTGCLAGPGPGVVLYVRGVCFLGGFKAAAGGLFTLEVDRRRQDAVAADLSVSSRILQQNRPGRRL</sequence>
<evidence type="ECO:0000256" key="1">
    <source>
        <dbReference type="SAM" id="MobiDB-lite"/>
    </source>
</evidence>
<evidence type="ECO:0000313" key="2">
    <source>
        <dbReference type="EMBL" id="KAE8278333.1"/>
    </source>
</evidence>
<dbReference type="Proteomes" id="UP000424527">
    <property type="component" value="Unassembled WGS sequence"/>
</dbReference>
<keyword evidence="3" id="KW-1185">Reference proteome</keyword>
<reference evidence="2 3" key="1">
    <citation type="submission" date="2019-07" db="EMBL/GenBank/DDBJ databases">
        <title>Chromosome genome assembly for large yellow croaker.</title>
        <authorList>
            <person name="Xiao S."/>
        </authorList>
    </citation>
    <scope>NUCLEOTIDE SEQUENCE [LARGE SCALE GENOMIC DNA]</scope>
    <source>
        <strain evidence="2">JMULYC20181020</strain>
        <tissue evidence="2">Muscle</tissue>
    </source>
</reference>
<dbReference type="AlphaFoldDB" id="A0A6G0HGW9"/>
<accession>A0A6G0HGW9</accession>
<comment type="caution">
    <text evidence="2">The sequence shown here is derived from an EMBL/GenBank/DDBJ whole genome shotgun (WGS) entry which is preliminary data.</text>
</comment>
<organism evidence="2 3">
    <name type="scientific">Larimichthys crocea</name>
    <name type="common">Large yellow croaker</name>
    <name type="synonym">Pseudosciaena crocea</name>
    <dbReference type="NCBI Taxonomy" id="215358"/>
    <lineage>
        <taxon>Eukaryota</taxon>
        <taxon>Metazoa</taxon>
        <taxon>Chordata</taxon>
        <taxon>Craniata</taxon>
        <taxon>Vertebrata</taxon>
        <taxon>Euteleostomi</taxon>
        <taxon>Actinopterygii</taxon>
        <taxon>Neopterygii</taxon>
        <taxon>Teleostei</taxon>
        <taxon>Neoteleostei</taxon>
        <taxon>Acanthomorphata</taxon>
        <taxon>Eupercaria</taxon>
        <taxon>Sciaenidae</taxon>
        <taxon>Larimichthys</taxon>
    </lineage>
</organism>